<keyword evidence="11" id="KW-1185">Reference proteome</keyword>
<sequence>MPGKPDIGAHRLDQSAQSVLQSATYSQPWWQGVGNGPIFRESPSKSSLVEHLNGSLADGSIQSQANSGLDLESGENSNKDSHIAMASQSDGSNGQDHVKCVPMMAPVAMGGHLEPNPQMELLGHSIVLASYPYLDPQHGRALSYAPQAMVPPRFLHHARMPLPLEMEEEPVYVNAKQFHGILRRRQARAKAELEKKAIKARKPYLHESRHQHAMRRARGCGGRFLSTKKPQNNSTDHTADKDVNSGANPSQQSATFSGSEWLSKNNSRDLDSSSGLQEVKEYTSQETRDMQAQTSSNGNGNGHGQSSIYHPSSGDILTGGFLSQQRKSTNWHGVTNAALRIN</sequence>
<evidence type="ECO:0000256" key="7">
    <source>
        <dbReference type="ARBA" id="ARBA00025911"/>
    </source>
</evidence>
<evidence type="ECO:0000313" key="11">
    <source>
        <dbReference type="Proteomes" id="UP000091857"/>
    </source>
</evidence>
<feature type="region of interest" description="Disordered" evidence="9">
    <location>
        <begin position="1"/>
        <end position="20"/>
    </location>
</feature>
<evidence type="ECO:0000256" key="8">
    <source>
        <dbReference type="RuleBase" id="RU367155"/>
    </source>
</evidence>
<feature type="compositionally biased region" description="Polar residues" evidence="9">
    <location>
        <begin position="245"/>
        <end position="265"/>
    </location>
</feature>
<evidence type="ECO:0000256" key="6">
    <source>
        <dbReference type="ARBA" id="ARBA00023242"/>
    </source>
</evidence>
<dbReference type="PANTHER" id="PTHR12632">
    <property type="entry name" value="TRANSCRIPTION FACTOR NF-Y ALPHA-RELATED"/>
    <property type="match status" value="1"/>
</dbReference>
<dbReference type="Proteomes" id="UP000091857">
    <property type="component" value="Chromosome 7"/>
</dbReference>
<dbReference type="PROSITE" id="PS00686">
    <property type="entry name" value="NFYA_HAP2_1"/>
    <property type="match status" value="1"/>
</dbReference>
<dbReference type="Pfam" id="PF02045">
    <property type="entry name" value="CBFB_NFYA"/>
    <property type="match status" value="1"/>
</dbReference>
<dbReference type="InterPro" id="IPR018362">
    <property type="entry name" value="CCAAT-binding_factor_CS"/>
</dbReference>
<comment type="function">
    <text evidence="8">Component of the sequence-specific heterotrimeric transcription factor (NF-Y) which specifically recognizes a 5'-CCAAT-3' box motif found in the promoters of its target genes.</text>
</comment>
<keyword evidence="5 8" id="KW-0804">Transcription</keyword>
<comment type="similarity">
    <text evidence="8">Belongs to the NFYA/HAP2 subunit family.</text>
</comment>
<evidence type="ECO:0000256" key="9">
    <source>
        <dbReference type="SAM" id="MobiDB-lite"/>
    </source>
</evidence>
<dbReference type="Gramene" id="Manes.07G006600.11.v8.1">
    <property type="protein sequence ID" value="Manes.07G006600.11.v8.1.CDS"/>
    <property type="gene ID" value="Manes.07G006600.v8.1"/>
</dbReference>
<dbReference type="AlphaFoldDB" id="A0A2C9VHC2"/>
<dbReference type="GO" id="GO:0006357">
    <property type="term" value="P:regulation of transcription by RNA polymerase II"/>
    <property type="evidence" value="ECO:0000318"/>
    <property type="project" value="GO_Central"/>
</dbReference>
<keyword evidence="6 8" id="KW-0539">Nucleus</keyword>
<comment type="caution">
    <text evidence="10">The sequence shown here is derived from an EMBL/GenBank/DDBJ whole genome shotgun (WGS) entry which is preliminary data.</text>
</comment>
<evidence type="ECO:0000256" key="4">
    <source>
        <dbReference type="ARBA" id="ARBA00023159"/>
    </source>
</evidence>
<dbReference type="Gramene" id="Manes.07G006600.9.v8.1">
    <property type="protein sequence ID" value="Manes.07G006600.9.v8.1.CDS"/>
    <property type="gene ID" value="Manes.07G006600.v8.1"/>
</dbReference>
<name>A0A2C9VHC2_MANES</name>
<reference evidence="11" key="1">
    <citation type="journal article" date="2016" name="Nat. Biotechnol.">
        <title>Sequencing wild and cultivated cassava and related species reveals extensive interspecific hybridization and genetic diversity.</title>
        <authorList>
            <person name="Bredeson J.V."/>
            <person name="Lyons J.B."/>
            <person name="Prochnik S.E."/>
            <person name="Wu G.A."/>
            <person name="Ha C.M."/>
            <person name="Edsinger-Gonzales E."/>
            <person name="Grimwood J."/>
            <person name="Schmutz J."/>
            <person name="Rabbi I.Y."/>
            <person name="Egesi C."/>
            <person name="Nauluvula P."/>
            <person name="Lebot V."/>
            <person name="Ndunguru J."/>
            <person name="Mkamilo G."/>
            <person name="Bart R.S."/>
            <person name="Setter T.L."/>
            <person name="Gleadow R.M."/>
            <person name="Kulakow P."/>
            <person name="Ferguson M.E."/>
            <person name="Rounsley S."/>
            <person name="Rokhsar D.S."/>
        </authorList>
    </citation>
    <scope>NUCLEOTIDE SEQUENCE [LARGE SCALE GENOMIC DNA]</scope>
    <source>
        <strain evidence="11">cv. AM560-2</strain>
    </source>
</reference>
<keyword evidence="4" id="KW-0010">Activator</keyword>
<feature type="region of interest" description="Disordered" evidence="9">
    <location>
        <begin position="200"/>
        <end position="312"/>
    </location>
</feature>
<accession>A0A2C9VHC2</accession>
<comment type="subunit">
    <text evidence="7">Heterotrimeric transcription factor composed of three components, NF-YA, NF-YB and NF-YC. NF-YB and NF-YC must interact and dimerize for NF-YA association and DNA binding.</text>
</comment>
<dbReference type="SMR" id="A0A2C9VHC2"/>
<dbReference type="Gramene" id="Manes.07G006600.8.v8.1">
    <property type="protein sequence ID" value="Manes.07G006600.8.v8.1.CDS"/>
    <property type="gene ID" value="Manes.07G006600.v8.1"/>
</dbReference>
<dbReference type="Gramene" id="Manes.07G006600.10.v8.1">
    <property type="protein sequence ID" value="Manes.07G006600.10.v8.1.CDS"/>
    <property type="gene ID" value="Manes.07G006600.v8.1"/>
</dbReference>
<evidence type="ECO:0000256" key="5">
    <source>
        <dbReference type="ARBA" id="ARBA00023163"/>
    </source>
</evidence>
<keyword evidence="3 8" id="KW-0238">DNA-binding</keyword>
<dbReference type="PRINTS" id="PR00616">
    <property type="entry name" value="CCAATSUBUNTB"/>
</dbReference>
<comment type="subcellular location">
    <subcellularLocation>
        <location evidence="1 8">Nucleus</location>
    </subcellularLocation>
</comment>
<evidence type="ECO:0000256" key="1">
    <source>
        <dbReference type="ARBA" id="ARBA00004123"/>
    </source>
</evidence>
<dbReference type="STRING" id="3983.A0A2C9VHC2"/>
<gene>
    <name evidence="10" type="ORF">MANES_07G006600v8</name>
</gene>
<dbReference type="Gene3D" id="6.10.250.2430">
    <property type="match status" value="1"/>
</dbReference>
<proteinExistence type="inferred from homology"/>
<dbReference type="OrthoDB" id="1097733at2759"/>
<dbReference type="PROSITE" id="PS51152">
    <property type="entry name" value="NFYA_HAP2_2"/>
    <property type="match status" value="1"/>
</dbReference>
<organism evidence="10 11">
    <name type="scientific">Manihot esculenta</name>
    <name type="common">Cassava</name>
    <name type="synonym">Jatropha manihot</name>
    <dbReference type="NCBI Taxonomy" id="3983"/>
    <lineage>
        <taxon>Eukaryota</taxon>
        <taxon>Viridiplantae</taxon>
        <taxon>Streptophyta</taxon>
        <taxon>Embryophyta</taxon>
        <taxon>Tracheophyta</taxon>
        <taxon>Spermatophyta</taxon>
        <taxon>Magnoliopsida</taxon>
        <taxon>eudicotyledons</taxon>
        <taxon>Gunneridae</taxon>
        <taxon>Pentapetalae</taxon>
        <taxon>rosids</taxon>
        <taxon>fabids</taxon>
        <taxon>Malpighiales</taxon>
        <taxon>Euphorbiaceae</taxon>
        <taxon>Crotonoideae</taxon>
        <taxon>Manihoteae</taxon>
        <taxon>Manihot</taxon>
    </lineage>
</organism>
<keyword evidence="2 8" id="KW-0805">Transcription regulation</keyword>
<dbReference type="GO" id="GO:0003677">
    <property type="term" value="F:DNA binding"/>
    <property type="evidence" value="ECO:0007669"/>
    <property type="project" value="UniProtKB-KW"/>
</dbReference>
<protein>
    <recommendedName>
        <fullName evidence="8">Nuclear transcription factor Y subunit</fullName>
    </recommendedName>
</protein>
<dbReference type="InterPro" id="IPR001289">
    <property type="entry name" value="NFYA"/>
</dbReference>
<evidence type="ECO:0000313" key="10">
    <source>
        <dbReference type="EMBL" id="OAY44802.1"/>
    </source>
</evidence>
<feature type="compositionally biased region" description="Polar residues" evidence="9">
    <location>
        <begin position="86"/>
        <end position="95"/>
    </location>
</feature>
<dbReference type="EMBL" id="CM004393">
    <property type="protein sequence ID" value="OAY44802.1"/>
    <property type="molecule type" value="Genomic_DNA"/>
</dbReference>
<evidence type="ECO:0000256" key="3">
    <source>
        <dbReference type="ARBA" id="ARBA00023125"/>
    </source>
</evidence>
<feature type="compositionally biased region" description="Basic and acidic residues" evidence="9">
    <location>
        <begin position="278"/>
        <end position="289"/>
    </location>
</feature>
<evidence type="ECO:0000256" key="2">
    <source>
        <dbReference type="ARBA" id="ARBA00023015"/>
    </source>
</evidence>
<dbReference type="GO" id="GO:0000981">
    <property type="term" value="F:DNA-binding transcription factor activity, RNA polymerase II-specific"/>
    <property type="evidence" value="ECO:0000318"/>
    <property type="project" value="GO_Central"/>
</dbReference>
<dbReference type="SMART" id="SM00521">
    <property type="entry name" value="CBF"/>
    <property type="match status" value="1"/>
</dbReference>
<feature type="region of interest" description="Disordered" evidence="9">
    <location>
        <begin position="66"/>
        <end position="97"/>
    </location>
</feature>
<dbReference type="GO" id="GO:0016602">
    <property type="term" value="C:CCAAT-binding factor complex"/>
    <property type="evidence" value="ECO:0007669"/>
    <property type="project" value="InterPro"/>
</dbReference>